<feature type="region of interest" description="Disordered" evidence="1">
    <location>
        <begin position="64"/>
        <end position="129"/>
    </location>
</feature>
<feature type="chain" id="PRO_5042189669" description="Transferrin binding protein" evidence="2">
    <location>
        <begin position="20"/>
        <end position="359"/>
    </location>
</feature>
<feature type="region of interest" description="Disordered" evidence="1">
    <location>
        <begin position="22"/>
        <end position="41"/>
    </location>
</feature>
<keyword evidence="5" id="KW-1185">Reference proteome</keyword>
<proteinExistence type="predicted"/>
<dbReference type="KEGG" id="fcl:A4G17_09595"/>
<evidence type="ECO:0000256" key="2">
    <source>
        <dbReference type="SAM" id="SignalP"/>
    </source>
</evidence>
<accession>A0AAE6X8A5</accession>
<feature type="compositionally biased region" description="Basic and acidic residues" evidence="1">
    <location>
        <begin position="75"/>
        <end position="90"/>
    </location>
</feature>
<dbReference type="RefSeq" id="WP_123955791.1">
    <property type="nucleotide sequence ID" value="NZ_CP015029.1"/>
</dbReference>
<dbReference type="EMBL" id="RKQT01000001">
    <property type="protein sequence ID" value="RPE95860.1"/>
    <property type="molecule type" value="Genomic_DNA"/>
</dbReference>
<evidence type="ECO:0000256" key="1">
    <source>
        <dbReference type="SAM" id="MobiDB-lite"/>
    </source>
</evidence>
<name>A0AAE6X8A5_9PAST</name>
<protein>
    <recommendedName>
        <fullName evidence="7">Transferrin binding protein</fullName>
    </recommendedName>
</protein>
<dbReference type="EMBL" id="CP015029">
    <property type="protein sequence ID" value="QIM65681.1"/>
    <property type="molecule type" value="Genomic_DNA"/>
</dbReference>
<reference evidence="3 6" key="1">
    <citation type="submission" date="2016-03" db="EMBL/GenBank/DDBJ databases">
        <authorList>
            <person name="Hansen M.J."/>
            <person name="Bojesen A.M."/>
            <person name="Planet P."/>
        </authorList>
    </citation>
    <scope>NUCLEOTIDE SEQUENCE [LARGE SCALE GENOMIC DNA]</scope>
    <source>
        <strain evidence="3 6">HPA 21</strain>
    </source>
</reference>
<dbReference type="Proteomes" id="UP000502287">
    <property type="component" value="Chromosome"/>
</dbReference>
<evidence type="ECO:0000313" key="4">
    <source>
        <dbReference type="EMBL" id="RPE95860.1"/>
    </source>
</evidence>
<evidence type="ECO:0000313" key="3">
    <source>
        <dbReference type="EMBL" id="QIM65681.1"/>
    </source>
</evidence>
<reference evidence="4 5" key="2">
    <citation type="submission" date="2018-11" db="EMBL/GenBank/DDBJ databases">
        <title>Genomic Encyclopedia of Type Strains, Phase IV (KMG-IV): sequencing the most valuable type-strain genomes for metagenomic binning, comparative biology and taxonomic classification.</title>
        <authorList>
            <person name="Goeker M."/>
        </authorList>
    </citation>
    <scope>NUCLEOTIDE SEQUENCE [LARGE SCALE GENOMIC DNA]</scope>
    <source>
        <strain evidence="4 5">DSM 25797</strain>
    </source>
</reference>
<feature type="compositionally biased region" description="Polar residues" evidence="1">
    <location>
        <begin position="28"/>
        <end position="41"/>
    </location>
</feature>
<keyword evidence="2" id="KW-0732">Signal</keyword>
<sequence>MKKIPYVLPIVAVSALLTACGGGGGGANHSSAPAPTETMKSMDNKQVVPQGLPENNNSVSEAAKNVDQPTEQNQLDEKPIVESQSIEHPKVSNNSSSEQPIAGNKPAEQPIVEIKPIDNLPMVEKESSKKSELITLDVMDKSVTDKDMWSGSWQHSKDAVPVLYLIENPKASADEDPNIIEKKTATIKLKAGHNVDDDINYRFYLLDDNAYYGFYRDSVDMKRVDSHLVYGYHLASENKGNLSQLTANYKGEFWYQTLGLPNVNTPSKVELTYENGVAKGVINSRDGYKMFDVQSKENPRELELTSTGWLDNFVGDINKGNKGLLNIHFINATDGTENKVLVGKGGNDLYWGVIGAEKQ</sequence>
<evidence type="ECO:0000313" key="6">
    <source>
        <dbReference type="Proteomes" id="UP000502287"/>
    </source>
</evidence>
<gene>
    <name evidence="3" type="ORF">A4G17_09595</name>
    <name evidence="4" type="ORF">EDC49_0236</name>
</gene>
<dbReference type="AlphaFoldDB" id="A0AAE6X8A5"/>
<evidence type="ECO:0008006" key="7">
    <source>
        <dbReference type="Google" id="ProtNLM"/>
    </source>
</evidence>
<feature type="signal peptide" evidence="2">
    <location>
        <begin position="1"/>
        <end position="19"/>
    </location>
</feature>
<evidence type="ECO:0000313" key="5">
    <source>
        <dbReference type="Proteomes" id="UP000276901"/>
    </source>
</evidence>
<dbReference type="Proteomes" id="UP000276901">
    <property type="component" value="Unassembled WGS sequence"/>
</dbReference>
<organism evidence="3 6">
    <name type="scientific">Frederiksenia canicola</name>
    <dbReference type="NCBI Taxonomy" id="123824"/>
    <lineage>
        <taxon>Bacteria</taxon>
        <taxon>Pseudomonadati</taxon>
        <taxon>Pseudomonadota</taxon>
        <taxon>Gammaproteobacteria</taxon>
        <taxon>Pasteurellales</taxon>
        <taxon>Pasteurellaceae</taxon>
        <taxon>Frederiksenia</taxon>
    </lineage>
</organism>
<dbReference type="PROSITE" id="PS51257">
    <property type="entry name" value="PROKAR_LIPOPROTEIN"/>
    <property type="match status" value="1"/>
</dbReference>